<dbReference type="Pfam" id="PF12710">
    <property type="entry name" value="HAD"/>
    <property type="match status" value="1"/>
</dbReference>
<evidence type="ECO:0000256" key="6">
    <source>
        <dbReference type="ARBA" id="ARBA00022801"/>
    </source>
</evidence>
<dbReference type="GO" id="GO:0036424">
    <property type="term" value="F:L-phosphoserine phosphatase activity"/>
    <property type="evidence" value="ECO:0007669"/>
    <property type="project" value="TreeGrafter"/>
</dbReference>
<keyword evidence="5" id="KW-0479">Metal-binding</keyword>
<comment type="cofactor">
    <cofactor evidence="1">
        <name>Mg(2+)</name>
        <dbReference type="ChEBI" id="CHEBI:18420"/>
    </cofactor>
</comment>
<dbReference type="InterPro" id="IPR036412">
    <property type="entry name" value="HAD-like_sf"/>
</dbReference>
<dbReference type="InterPro" id="IPR050582">
    <property type="entry name" value="HAD-like_SerB"/>
</dbReference>
<evidence type="ECO:0000256" key="9">
    <source>
        <dbReference type="ARBA" id="ARBA00048138"/>
    </source>
</evidence>
<dbReference type="Gene3D" id="3.40.50.1000">
    <property type="entry name" value="HAD superfamily/HAD-like"/>
    <property type="match status" value="1"/>
</dbReference>
<protein>
    <recommendedName>
        <fullName evidence="3">phosphoserine phosphatase</fullName>
        <ecNumber evidence="3">3.1.3.3</ecNumber>
    </recommendedName>
</protein>
<evidence type="ECO:0000256" key="2">
    <source>
        <dbReference type="ARBA" id="ARBA00005135"/>
    </source>
</evidence>
<dbReference type="PANTHER" id="PTHR43344:SF2">
    <property type="entry name" value="PHOSPHOSERINE PHOSPHATASE"/>
    <property type="match status" value="1"/>
</dbReference>
<evidence type="ECO:0000256" key="1">
    <source>
        <dbReference type="ARBA" id="ARBA00001946"/>
    </source>
</evidence>
<dbReference type="GO" id="GO:0000287">
    <property type="term" value="F:magnesium ion binding"/>
    <property type="evidence" value="ECO:0007669"/>
    <property type="project" value="TreeGrafter"/>
</dbReference>
<comment type="pathway">
    <text evidence="2">Amino-acid biosynthesis; L-serine biosynthesis; L-serine from 3-phospho-D-glycerate: step 3/3.</text>
</comment>
<evidence type="ECO:0000256" key="3">
    <source>
        <dbReference type="ARBA" id="ARBA00012640"/>
    </source>
</evidence>
<evidence type="ECO:0000256" key="4">
    <source>
        <dbReference type="ARBA" id="ARBA00022605"/>
    </source>
</evidence>
<evidence type="ECO:0000256" key="8">
    <source>
        <dbReference type="ARBA" id="ARBA00023299"/>
    </source>
</evidence>
<comment type="catalytic activity">
    <reaction evidence="9">
        <text>O-phospho-L-serine + H2O = L-serine + phosphate</text>
        <dbReference type="Rhea" id="RHEA:21208"/>
        <dbReference type="ChEBI" id="CHEBI:15377"/>
        <dbReference type="ChEBI" id="CHEBI:33384"/>
        <dbReference type="ChEBI" id="CHEBI:43474"/>
        <dbReference type="ChEBI" id="CHEBI:57524"/>
        <dbReference type="EC" id="3.1.3.3"/>
    </reaction>
</comment>
<dbReference type="GO" id="GO:0006564">
    <property type="term" value="P:L-serine biosynthetic process"/>
    <property type="evidence" value="ECO:0007669"/>
    <property type="project" value="UniProtKB-KW"/>
</dbReference>
<reference evidence="11" key="2">
    <citation type="journal article" date="2012" name="PLoS ONE">
        <title>A Deeply Branching Thermophilic Bacterium with an Ancient Acetyl-CoA Pathway Dominates a Subsurface Ecosystem.</title>
        <authorList>
            <person name="Takami H."/>
            <person name="Noguchi H."/>
            <person name="Takaki Y."/>
            <person name="Uchiyama I."/>
            <person name="Toyoda A."/>
            <person name="Nishi S."/>
            <person name="Chee G.-J."/>
            <person name="Arai W."/>
            <person name="Nunoura T."/>
            <person name="Itoh T."/>
            <person name="Hattori M."/>
            <person name="Takai K."/>
        </authorList>
    </citation>
    <scope>NUCLEOTIDE SEQUENCE</scope>
</reference>
<dbReference type="PANTHER" id="PTHR43344">
    <property type="entry name" value="PHOSPHOSERINE PHOSPHATASE"/>
    <property type="match status" value="1"/>
</dbReference>
<dbReference type="NCBIfam" id="TIGR01488">
    <property type="entry name" value="HAD-SF-IB"/>
    <property type="match status" value="1"/>
</dbReference>
<evidence type="ECO:0000313" key="11">
    <source>
        <dbReference type="EMBL" id="BAL59832.1"/>
    </source>
</evidence>
<evidence type="ECO:0000256" key="10">
    <source>
        <dbReference type="ARBA" id="ARBA00048523"/>
    </source>
</evidence>
<sequence length="214" mass="24510">MAIKAVIFDMDGTLVQYDGPFQSSWDAIGYAAGLKEEWDRLMEYYFPKKELYWEWTEANARLLRGISVEKVLAKILPPPYTPGVRETIAQLKRTYRLGILTSGLDFIAEYICKDLRMDFYLANGLGVRDGVFTGECEQRVYLWTKDRHLRELCAREGLDPTEVCFVGDHLNDIPVMRSVGLAIAFAPKDPELITVAHAHTNDFREIPKLIKQFA</sequence>
<dbReference type="EMBL" id="AP011803">
    <property type="protein sequence ID" value="BAL59832.1"/>
    <property type="molecule type" value="Genomic_DNA"/>
</dbReference>
<comment type="catalytic activity">
    <reaction evidence="10">
        <text>O-phospho-D-serine + H2O = D-serine + phosphate</text>
        <dbReference type="Rhea" id="RHEA:24873"/>
        <dbReference type="ChEBI" id="CHEBI:15377"/>
        <dbReference type="ChEBI" id="CHEBI:35247"/>
        <dbReference type="ChEBI" id="CHEBI:43474"/>
        <dbReference type="ChEBI" id="CHEBI:58680"/>
        <dbReference type="EC" id="3.1.3.3"/>
    </reaction>
</comment>
<name>H5STI2_ACEAU</name>
<gene>
    <name evidence="11" type="ORF">HGMM_OP4C468</name>
</gene>
<reference evidence="11" key="1">
    <citation type="journal article" date="2005" name="Environ. Microbiol.">
        <title>Genetic and functional properties of uncultivated thermophilic crenarchaeotes from a subsurface gold mine as revealed by analysis of genome fragments.</title>
        <authorList>
            <person name="Nunoura T."/>
            <person name="Hirayama H."/>
            <person name="Takami H."/>
            <person name="Oida H."/>
            <person name="Nishi S."/>
            <person name="Shimamura S."/>
            <person name="Suzuki Y."/>
            <person name="Inagaki F."/>
            <person name="Takai K."/>
            <person name="Nealson K.H."/>
            <person name="Horikoshi K."/>
        </authorList>
    </citation>
    <scope>NUCLEOTIDE SEQUENCE</scope>
</reference>
<dbReference type="InterPro" id="IPR023214">
    <property type="entry name" value="HAD_sf"/>
</dbReference>
<evidence type="ECO:0000256" key="7">
    <source>
        <dbReference type="ARBA" id="ARBA00022842"/>
    </source>
</evidence>
<evidence type="ECO:0000256" key="5">
    <source>
        <dbReference type="ARBA" id="ARBA00022723"/>
    </source>
</evidence>
<keyword evidence="4" id="KW-0028">Amino-acid biosynthesis</keyword>
<keyword evidence="7" id="KW-0460">Magnesium</keyword>
<organism evidence="11">
    <name type="scientific">Acetithermum autotrophicum</name>
    <dbReference type="NCBI Taxonomy" id="1446466"/>
    <lineage>
        <taxon>Bacteria</taxon>
        <taxon>Candidatus Bipolaricaulota</taxon>
        <taxon>Candidatus Acetithermum</taxon>
    </lineage>
</organism>
<dbReference type="GO" id="GO:0005737">
    <property type="term" value="C:cytoplasm"/>
    <property type="evidence" value="ECO:0007669"/>
    <property type="project" value="TreeGrafter"/>
</dbReference>
<dbReference type="SUPFAM" id="SSF56784">
    <property type="entry name" value="HAD-like"/>
    <property type="match status" value="1"/>
</dbReference>
<dbReference type="AlphaFoldDB" id="H5STI2"/>
<keyword evidence="8" id="KW-0718">Serine biosynthesis</keyword>
<dbReference type="EC" id="3.1.3.3" evidence="3"/>
<keyword evidence="6" id="KW-0378">Hydrolase</keyword>
<proteinExistence type="predicted"/>
<accession>H5STI2</accession>